<keyword evidence="2" id="KW-1003">Cell membrane</keyword>
<evidence type="ECO:0000256" key="5">
    <source>
        <dbReference type="ARBA" id="ARBA00023136"/>
    </source>
</evidence>
<keyword evidence="4 6" id="KW-1133">Transmembrane helix</keyword>
<feature type="transmembrane region" description="Helical" evidence="6">
    <location>
        <begin position="100"/>
        <end position="121"/>
    </location>
</feature>
<feature type="transmembrane region" description="Helical" evidence="6">
    <location>
        <begin position="20"/>
        <end position="39"/>
    </location>
</feature>
<evidence type="ECO:0000256" key="1">
    <source>
        <dbReference type="ARBA" id="ARBA00004651"/>
    </source>
</evidence>
<protein>
    <submittedName>
        <fullName evidence="7">YjgP/YjgQ family permease</fullName>
    </submittedName>
</protein>
<dbReference type="PANTHER" id="PTHR33529">
    <property type="entry name" value="SLR0882 PROTEIN-RELATED"/>
    <property type="match status" value="1"/>
</dbReference>
<organism evidence="7 8">
    <name type="scientific">Candidatus Megaera venefica</name>
    <dbReference type="NCBI Taxonomy" id="2055910"/>
    <lineage>
        <taxon>Bacteria</taxon>
        <taxon>Pseudomonadati</taxon>
        <taxon>Pseudomonadota</taxon>
        <taxon>Alphaproteobacteria</taxon>
        <taxon>Rickettsiales</taxon>
        <taxon>Rickettsiaceae</taxon>
        <taxon>Candidatus Megaera</taxon>
    </lineage>
</organism>
<dbReference type="EMBL" id="JARJFB010000005">
    <property type="protein sequence ID" value="MEA0970191.1"/>
    <property type="molecule type" value="Genomic_DNA"/>
</dbReference>
<feature type="transmembrane region" description="Helical" evidence="6">
    <location>
        <begin position="309"/>
        <end position="327"/>
    </location>
</feature>
<dbReference type="Proteomes" id="UP001291687">
    <property type="component" value="Unassembled WGS sequence"/>
</dbReference>
<reference evidence="7 8" key="1">
    <citation type="submission" date="2023-03" db="EMBL/GenBank/DDBJ databases">
        <title>Host association and intracellularity evolved multiple times independently in the Rickettsiales.</title>
        <authorList>
            <person name="Castelli M."/>
            <person name="Nardi T."/>
            <person name="Gammuto L."/>
            <person name="Bellinzona G."/>
            <person name="Sabaneyeva E."/>
            <person name="Potekhin A."/>
            <person name="Serra V."/>
            <person name="Petroni G."/>
            <person name="Sassera D."/>
        </authorList>
    </citation>
    <scope>NUCLEOTIDE SEQUENCE [LARGE SCALE GENOMIC DNA]</scope>
    <source>
        <strain evidence="7 8">Sr 2-6</strain>
    </source>
</reference>
<name>A0ABU5NAM1_9RICK</name>
<evidence type="ECO:0000256" key="2">
    <source>
        <dbReference type="ARBA" id="ARBA00022475"/>
    </source>
</evidence>
<dbReference type="RefSeq" id="WP_322776097.1">
    <property type="nucleotide sequence ID" value="NZ_JARJFB010000005.1"/>
</dbReference>
<keyword evidence="3 6" id="KW-0812">Transmembrane</keyword>
<sequence>MLKHLTLAKYLTFLFWKQLLITSIIILSILFISNTFDVLQKFKSVSISPSEFWLLISYKVPYLFNEVSVMTCFIATLLFIQNLRKNNELIIILSNGIAPWRVFLVPVIATFFFGIIVVTLVNPIGVYGLTKYTKLEAILTGTTSTNFIISPTGVFFYEKYSGNNRIIHAKSIVANSNTLNDLTILIVDSQNNLIEQIDSAHAILESGVFTLSDTTVTSQNHTSSANKIELPTNLSIKNLILQFNPPEMITLWNLQNSINKFLESGLAVTRYQLYYYKQLLKPLAMVALSLVACWFVSLNTRDKSNSTTLVLGLVVGIGSYFFLEIALRILTYSGLSPFLASLLPIIVIILISNFVILHFQEA</sequence>
<comment type="caution">
    <text evidence="7">The sequence shown here is derived from an EMBL/GenBank/DDBJ whole genome shotgun (WGS) entry which is preliminary data.</text>
</comment>
<evidence type="ECO:0000313" key="8">
    <source>
        <dbReference type="Proteomes" id="UP001291687"/>
    </source>
</evidence>
<feature type="transmembrane region" description="Helical" evidence="6">
    <location>
        <begin position="279"/>
        <end position="297"/>
    </location>
</feature>
<keyword evidence="8" id="KW-1185">Reference proteome</keyword>
<keyword evidence="5 6" id="KW-0472">Membrane</keyword>
<evidence type="ECO:0000256" key="4">
    <source>
        <dbReference type="ARBA" id="ARBA00022989"/>
    </source>
</evidence>
<accession>A0ABU5NAM1</accession>
<proteinExistence type="predicted"/>
<dbReference type="InterPro" id="IPR005495">
    <property type="entry name" value="LptG/LptF_permease"/>
</dbReference>
<gene>
    <name evidence="7" type="ORF">Megvenef_00143</name>
</gene>
<evidence type="ECO:0000256" key="6">
    <source>
        <dbReference type="SAM" id="Phobius"/>
    </source>
</evidence>
<dbReference type="Pfam" id="PF03739">
    <property type="entry name" value="LptF_LptG"/>
    <property type="match status" value="1"/>
</dbReference>
<evidence type="ECO:0000256" key="3">
    <source>
        <dbReference type="ARBA" id="ARBA00022692"/>
    </source>
</evidence>
<dbReference type="PANTHER" id="PTHR33529:SF2">
    <property type="entry name" value="LIPOPOLYSACCHARIDE EXPORT SYSTEM PERMEASE PROTEIN LPTG"/>
    <property type="match status" value="1"/>
</dbReference>
<evidence type="ECO:0000313" key="7">
    <source>
        <dbReference type="EMBL" id="MEA0970191.1"/>
    </source>
</evidence>
<feature type="transmembrane region" description="Helical" evidence="6">
    <location>
        <begin position="339"/>
        <end position="359"/>
    </location>
</feature>
<feature type="transmembrane region" description="Helical" evidence="6">
    <location>
        <begin position="60"/>
        <end position="80"/>
    </location>
</feature>
<comment type="subcellular location">
    <subcellularLocation>
        <location evidence="1">Cell membrane</location>
        <topology evidence="1">Multi-pass membrane protein</topology>
    </subcellularLocation>
</comment>